<dbReference type="PROSITE" id="PS51257">
    <property type="entry name" value="PROKAR_LIPOPROTEIN"/>
    <property type="match status" value="1"/>
</dbReference>
<organism evidence="1 2">
    <name type="scientific">Rugamonas aquatica</name>
    <dbReference type="NCBI Taxonomy" id="2743357"/>
    <lineage>
        <taxon>Bacteria</taxon>
        <taxon>Pseudomonadati</taxon>
        <taxon>Pseudomonadota</taxon>
        <taxon>Betaproteobacteria</taxon>
        <taxon>Burkholderiales</taxon>
        <taxon>Oxalobacteraceae</taxon>
        <taxon>Telluria group</taxon>
        <taxon>Rugamonas</taxon>
    </lineage>
</organism>
<keyword evidence="2" id="KW-1185">Reference proteome</keyword>
<accession>A0A6A7MW38</accession>
<dbReference type="RefSeq" id="WP_152836415.1">
    <property type="nucleotide sequence ID" value="NZ_WHUG01000001.1"/>
</dbReference>
<name>A0A6A7MW38_9BURK</name>
<dbReference type="AlphaFoldDB" id="A0A6A7MW38"/>
<proteinExistence type="predicted"/>
<reference evidence="1 2" key="1">
    <citation type="submission" date="2019-10" db="EMBL/GenBank/DDBJ databases">
        <title>Two novel species isolated from a subtropical stream in China.</title>
        <authorList>
            <person name="Lu H."/>
        </authorList>
    </citation>
    <scope>NUCLEOTIDE SEQUENCE [LARGE SCALE GENOMIC DNA]</scope>
    <source>
        <strain evidence="1 2">FT29W</strain>
    </source>
</reference>
<dbReference type="EMBL" id="WHUG01000001">
    <property type="protein sequence ID" value="MQA37080.1"/>
    <property type="molecule type" value="Genomic_DNA"/>
</dbReference>
<protein>
    <submittedName>
        <fullName evidence="1">Uncharacterized protein</fullName>
    </submittedName>
</protein>
<gene>
    <name evidence="1" type="ORF">GEV02_02860</name>
</gene>
<dbReference type="Proteomes" id="UP000440498">
    <property type="component" value="Unassembled WGS sequence"/>
</dbReference>
<sequence>MKTLILTCSAVVALTGCGETERSTASSAKTTSIAPTVQVAGALAASSPSATTVADVIPQAASVDVWADLNPETFRRQYDELAKTDGSDTIKRMNKTKEGVVVTLNDERFQIAIAEMKRLDLANGRFESKLGIRLSVNGARKVTEIRVVGDRSDPINLMRFIGAVGMINTMLNPGQDEKTNMNFIESLNLMRGDDDASIGQPVASFNHGAAFACVSVPSEKSTGLGCIVTPRS</sequence>
<evidence type="ECO:0000313" key="2">
    <source>
        <dbReference type="Proteomes" id="UP000440498"/>
    </source>
</evidence>
<evidence type="ECO:0000313" key="1">
    <source>
        <dbReference type="EMBL" id="MQA37080.1"/>
    </source>
</evidence>
<comment type="caution">
    <text evidence="1">The sequence shown here is derived from an EMBL/GenBank/DDBJ whole genome shotgun (WGS) entry which is preliminary data.</text>
</comment>